<sequence length="580" mass="66388">MGDDVKSRSNIDKAVDKLIRQGHSNLENLSALRRKYPNDNKAVAEIMGAFQDKMKKIVERARNFKAILIRRYGQTLSIKKIIEKAKKYRSHKSCKMSDDEFDLFIKLIMNDKAYAYALQRIPNTTMSRILGFDQFIIDVGGKLNIDPKEYPTLKSLLDLTGQTKQLHTQIILQHLGYRDCAREALTGKLDYKKDNLYSYIHPLIAALFLPKINYLEEHMLMASIGDIVSKKHEGKAILTKQNVELYWDMITDENDHACSTESPVKDLLNRFILQTKLWDNVLSLRQGRYFHKRLPEFIAAIARCRSSVYDAPESAYVQDEGTTLRKLLAAFSMRPTVVSTSKVWGFSGIYGFGGMNYGNFPSTVSKLTTIPMIQLRLPIDKDYQRAPINLRDGLSMSQWYVEKNTIVPKKQEIIHNRDVAFFYVNRRFKTLNITKFNTPYTFSALPMSVAGWESLNDHVVKFDRIMRIAKKSYKLRSVVFVESATATKKKLIVGCSAGILQYIDGVYDQVAWYYNPQGSGIMFKDVGEGFRQNNPITQIHYTGPDKSFTNMAETQGTIFMYQNVDDGSDAALPNVIDPYN</sequence>
<gene>
    <name evidence="1" type="ORF">LCMiAC02_00470</name>
</gene>
<accession>A0A481Z2C9</accession>
<organism evidence="1">
    <name type="scientific">Mimivirus LCMiAC02</name>
    <dbReference type="NCBI Taxonomy" id="2506609"/>
    <lineage>
        <taxon>Viruses</taxon>
        <taxon>Varidnaviria</taxon>
        <taxon>Bamfordvirae</taxon>
        <taxon>Nucleocytoviricota</taxon>
        <taxon>Megaviricetes</taxon>
        <taxon>Imitervirales</taxon>
        <taxon>Mimiviridae</taxon>
        <taxon>Klosneuvirinae</taxon>
    </lineage>
</organism>
<protein>
    <submittedName>
        <fullName evidence="1">Major core protein</fullName>
    </submittedName>
</protein>
<evidence type="ECO:0000313" key="1">
    <source>
        <dbReference type="EMBL" id="QBK88954.1"/>
    </source>
</evidence>
<dbReference type="EMBL" id="MK500406">
    <property type="protein sequence ID" value="QBK88954.1"/>
    <property type="molecule type" value="Genomic_DNA"/>
</dbReference>
<name>A0A481Z2C9_9VIRU</name>
<reference evidence="1" key="1">
    <citation type="journal article" date="2019" name="MBio">
        <title>Virus Genomes from Deep Sea Sediments Expand the Ocean Megavirome and Support Independent Origins of Viral Gigantism.</title>
        <authorList>
            <person name="Backstrom D."/>
            <person name="Yutin N."/>
            <person name="Jorgensen S.L."/>
            <person name="Dharamshi J."/>
            <person name="Homa F."/>
            <person name="Zaremba-Niedwiedzka K."/>
            <person name="Spang A."/>
            <person name="Wolf Y.I."/>
            <person name="Koonin E.V."/>
            <person name="Ettema T.J."/>
        </authorList>
    </citation>
    <scope>NUCLEOTIDE SEQUENCE</scope>
</reference>
<proteinExistence type="predicted"/>